<keyword evidence="2 9" id="KW-0813">Transport</keyword>
<comment type="caution">
    <text evidence="9">Lacks conserved residue(s) required for the propagation of feature annotation.</text>
</comment>
<comment type="subunit">
    <text evidence="9">Component of the Sec protein translocase complex. Heterotrimer consisting of SecY, SecE and SecG subunits. The heterotrimers can form oligomers, although 1 heterotrimer is thought to be able to translocate proteins. Interacts with the ribosome. Interacts with SecDF, and other proteins may be involved. Interacts with SecA.</text>
</comment>
<dbReference type="GO" id="GO:0008320">
    <property type="term" value="F:protein transmembrane transporter activity"/>
    <property type="evidence" value="ECO:0007669"/>
    <property type="project" value="UniProtKB-UniRule"/>
</dbReference>
<dbReference type="Pfam" id="PF00584">
    <property type="entry name" value="SecE"/>
    <property type="match status" value="1"/>
</dbReference>
<feature type="transmembrane region" description="Helical" evidence="9">
    <location>
        <begin position="40"/>
        <end position="58"/>
    </location>
</feature>
<keyword evidence="6 9" id="KW-1133">Transmembrane helix</keyword>
<evidence type="ECO:0000256" key="2">
    <source>
        <dbReference type="ARBA" id="ARBA00022448"/>
    </source>
</evidence>
<organism evidence="10 11">
    <name type="scientific">Legionella clemsonensis</name>
    <dbReference type="NCBI Taxonomy" id="1867846"/>
    <lineage>
        <taxon>Bacteria</taxon>
        <taxon>Pseudomonadati</taxon>
        <taxon>Pseudomonadota</taxon>
        <taxon>Gammaproteobacteria</taxon>
        <taxon>Legionellales</taxon>
        <taxon>Legionellaceae</taxon>
        <taxon>Legionella</taxon>
    </lineage>
</organism>
<gene>
    <name evidence="9" type="primary">secE</name>
    <name evidence="10" type="ORF">clem_13515</name>
</gene>
<dbReference type="GO" id="GO:0009306">
    <property type="term" value="P:protein secretion"/>
    <property type="evidence" value="ECO:0007669"/>
    <property type="project" value="UniProtKB-UniRule"/>
</dbReference>
<dbReference type="HAMAP" id="MF_00422">
    <property type="entry name" value="SecE"/>
    <property type="match status" value="1"/>
</dbReference>
<dbReference type="Proteomes" id="UP000201728">
    <property type="component" value="Chromosome"/>
</dbReference>
<dbReference type="GO" id="GO:0005886">
    <property type="term" value="C:plasma membrane"/>
    <property type="evidence" value="ECO:0007669"/>
    <property type="project" value="UniProtKB-UniRule"/>
</dbReference>
<keyword evidence="11" id="KW-1185">Reference proteome</keyword>
<dbReference type="OrthoDB" id="9806365at2"/>
<feature type="transmembrane region" description="Helical" evidence="9">
    <location>
        <begin position="14"/>
        <end position="34"/>
    </location>
</feature>
<dbReference type="NCBIfam" id="TIGR00964">
    <property type="entry name" value="secE_bact"/>
    <property type="match status" value="1"/>
</dbReference>
<reference evidence="11" key="1">
    <citation type="submission" date="2016-07" db="EMBL/GenBank/DDBJ databases">
        <authorList>
            <person name="Florea S."/>
            <person name="Webb J.S."/>
            <person name="Jaromczyk J."/>
            <person name="Schardl C.L."/>
        </authorList>
    </citation>
    <scope>NUCLEOTIDE SEQUENCE [LARGE SCALE GENOMIC DNA]</scope>
    <source>
        <strain evidence="11">CDC-D5610</strain>
    </source>
</reference>
<evidence type="ECO:0000256" key="4">
    <source>
        <dbReference type="ARBA" id="ARBA00022692"/>
    </source>
</evidence>
<accession>A0A222P5W2</accession>
<dbReference type="InterPro" id="IPR001901">
    <property type="entry name" value="Translocase_SecE/Sec61-g"/>
</dbReference>
<keyword evidence="5 9" id="KW-0653">Protein transport</keyword>
<dbReference type="GO" id="GO:0006605">
    <property type="term" value="P:protein targeting"/>
    <property type="evidence" value="ECO:0007669"/>
    <property type="project" value="UniProtKB-UniRule"/>
</dbReference>
<evidence type="ECO:0000256" key="5">
    <source>
        <dbReference type="ARBA" id="ARBA00022927"/>
    </source>
</evidence>
<keyword evidence="3 9" id="KW-1003">Cell membrane</keyword>
<dbReference type="PANTHER" id="PTHR33910:SF1">
    <property type="entry name" value="PROTEIN TRANSLOCASE SUBUNIT SECE"/>
    <property type="match status" value="1"/>
</dbReference>
<dbReference type="PRINTS" id="PR01650">
    <property type="entry name" value="SECETRNLCASE"/>
</dbReference>
<evidence type="ECO:0000256" key="3">
    <source>
        <dbReference type="ARBA" id="ARBA00022475"/>
    </source>
</evidence>
<dbReference type="InterPro" id="IPR038379">
    <property type="entry name" value="SecE_sf"/>
</dbReference>
<feature type="transmembrane region" description="Helical" evidence="9">
    <location>
        <begin position="93"/>
        <end position="117"/>
    </location>
</feature>
<evidence type="ECO:0000256" key="6">
    <source>
        <dbReference type="ARBA" id="ARBA00022989"/>
    </source>
</evidence>
<evidence type="ECO:0000256" key="8">
    <source>
        <dbReference type="ARBA" id="ARBA00023136"/>
    </source>
</evidence>
<evidence type="ECO:0000313" key="11">
    <source>
        <dbReference type="Proteomes" id="UP000201728"/>
    </source>
</evidence>
<evidence type="ECO:0000313" key="10">
    <source>
        <dbReference type="EMBL" id="ASQ47236.1"/>
    </source>
</evidence>
<evidence type="ECO:0000256" key="9">
    <source>
        <dbReference type="HAMAP-Rule" id="MF_00422"/>
    </source>
</evidence>
<comment type="function">
    <text evidence="9">Essential subunit of the Sec protein translocation channel SecYEG. Clamps together the 2 halves of SecY. May contact the channel plug during translocation.</text>
</comment>
<dbReference type="Gene3D" id="1.20.5.1030">
    <property type="entry name" value="Preprotein translocase secy subunit"/>
    <property type="match status" value="1"/>
</dbReference>
<dbReference type="GO" id="GO:0065002">
    <property type="term" value="P:intracellular protein transmembrane transport"/>
    <property type="evidence" value="ECO:0007669"/>
    <property type="project" value="UniProtKB-UniRule"/>
</dbReference>
<comment type="similarity">
    <text evidence="9">Belongs to the SecE/SEC61-gamma family.</text>
</comment>
<dbReference type="EMBL" id="CP016397">
    <property type="protein sequence ID" value="ASQ47236.1"/>
    <property type="molecule type" value="Genomic_DNA"/>
</dbReference>
<dbReference type="KEGG" id="lcd:clem_13515"/>
<evidence type="ECO:0000256" key="1">
    <source>
        <dbReference type="ARBA" id="ARBA00004370"/>
    </source>
</evidence>
<evidence type="ECO:0000256" key="7">
    <source>
        <dbReference type="ARBA" id="ARBA00023010"/>
    </source>
</evidence>
<protein>
    <recommendedName>
        <fullName evidence="9">Protein translocase subunit SecE</fullName>
    </recommendedName>
</protein>
<keyword evidence="7 9" id="KW-0811">Translocation</keyword>
<dbReference type="RefSeq" id="WP_094091996.1">
    <property type="nucleotide sequence ID" value="NZ_CP016397.1"/>
</dbReference>
<dbReference type="AlphaFoldDB" id="A0A222P5W2"/>
<dbReference type="GO" id="GO:0043952">
    <property type="term" value="P:protein transport by the Sec complex"/>
    <property type="evidence" value="ECO:0007669"/>
    <property type="project" value="UniProtKB-UniRule"/>
</dbReference>
<name>A0A222P5W2_9GAMM</name>
<keyword evidence="8 9" id="KW-0472">Membrane</keyword>
<keyword evidence="4 9" id="KW-0812">Transmembrane</keyword>
<dbReference type="PANTHER" id="PTHR33910">
    <property type="entry name" value="PROTEIN TRANSLOCASE SUBUNIT SECE"/>
    <property type="match status" value="1"/>
</dbReference>
<comment type="subcellular location">
    <subcellularLocation>
        <location evidence="1">Membrane</location>
    </subcellularLocation>
</comment>
<proteinExistence type="inferred from homology"/>
<sequence length="123" mass="13838">MKNSSASKLSFKEIILWFGILLVTIFAFLGTYYFDFTAPIKAMVWIGWFILVAVLGFFTSKGKQAFAFAKEAKIELQKVVWPTRQETVQTTSIVMIMVAVTGFVLWGVDSAMMWAIAKLTHLG</sequence>
<dbReference type="InterPro" id="IPR005807">
    <property type="entry name" value="SecE_bac"/>
</dbReference>